<gene>
    <name evidence="2" type="ORF">WH95_19550</name>
</gene>
<dbReference type="Proteomes" id="UP000034491">
    <property type="component" value="Unassembled WGS sequence"/>
</dbReference>
<dbReference type="STRING" id="1549748.WH95_19550"/>
<feature type="chain" id="PRO_5005640354" description="Lipoprotein" evidence="1">
    <location>
        <begin position="21"/>
        <end position="139"/>
    </location>
</feature>
<dbReference type="AlphaFoldDB" id="A0A0M2R0R9"/>
<proteinExistence type="predicted"/>
<evidence type="ECO:0000256" key="1">
    <source>
        <dbReference type="SAM" id="SignalP"/>
    </source>
</evidence>
<feature type="signal peptide" evidence="1">
    <location>
        <begin position="1"/>
        <end position="20"/>
    </location>
</feature>
<evidence type="ECO:0000313" key="2">
    <source>
        <dbReference type="EMBL" id="KKJ75216.1"/>
    </source>
</evidence>
<keyword evidence="3" id="KW-1185">Reference proteome</keyword>
<evidence type="ECO:0008006" key="4">
    <source>
        <dbReference type="Google" id="ProtNLM"/>
    </source>
</evidence>
<reference evidence="2 3" key="1">
    <citation type="submission" date="2015-03" db="EMBL/GenBank/DDBJ databases">
        <title>Genome sequence of Kiloniella sp. P1-1, isolated from the gut microflora of Pacific white shrimp, Penaeus vannamei.</title>
        <authorList>
            <person name="Shao Z."/>
            <person name="Wang L."/>
            <person name="Li X."/>
        </authorList>
    </citation>
    <scope>NUCLEOTIDE SEQUENCE [LARGE SCALE GENOMIC DNA]</scope>
    <source>
        <strain evidence="2 3">P1-1</strain>
    </source>
</reference>
<keyword evidence="1" id="KW-0732">Signal</keyword>
<evidence type="ECO:0000313" key="3">
    <source>
        <dbReference type="Proteomes" id="UP000034491"/>
    </source>
</evidence>
<dbReference type="EMBL" id="LANI01000037">
    <property type="protein sequence ID" value="KKJ75216.1"/>
    <property type="molecule type" value="Genomic_DNA"/>
</dbReference>
<sequence length="139" mass="14821">MRKSLIVLVSFIGLTVAGCASGNKELAAVPEPAFPDPAALDDAGLNALTRLDLPPQAQTVEDAVNWLLEPTDYQLRKSCPGCSPDAYVITGDPISPLAYPPQLTTIKRALVLVAGSDSKLVVDEENKLISFDFAERVGR</sequence>
<accession>A0A0M2R0R9</accession>
<comment type="caution">
    <text evidence="2">The sequence shown here is derived from an EMBL/GenBank/DDBJ whole genome shotgun (WGS) entry which is preliminary data.</text>
</comment>
<dbReference type="RefSeq" id="WP_046510099.1">
    <property type="nucleotide sequence ID" value="NZ_LANI01000037.1"/>
</dbReference>
<dbReference type="PROSITE" id="PS51257">
    <property type="entry name" value="PROKAR_LIPOPROTEIN"/>
    <property type="match status" value="1"/>
</dbReference>
<protein>
    <recommendedName>
        <fullName evidence="4">Lipoprotein</fullName>
    </recommendedName>
</protein>
<dbReference type="OrthoDB" id="7280327at2"/>
<name>A0A0M2R0R9_9PROT</name>
<organism evidence="2 3">
    <name type="scientific">Kiloniella litopenaei</name>
    <dbReference type="NCBI Taxonomy" id="1549748"/>
    <lineage>
        <taxon>Bacteria</taxon>
        <taxon>Pseudomonadati</taxon>
        <taxon>Pseudomonadota</taxon>
        <taxon>Alphaproteobacteria</taxon>
        <taxon>Rhodospirillales</taxon>
        <taxon>Kiloniellaceae</taxon>
        <taxon>Kiloniella</taxon>
    </lineage>
</organism>